<reference evidence="2 3" key="1">
    <citation type="submission" date="2024-05" db="EMBL/GenBank/DDBJ databases">
        <title>Genetic variation in Jamaican populations of the coffee berry borer (Hypothenemus hampei).</title>
        <authorList>
            <person name="Errbii M."/>
            <person name="Myrie A."/>
        </authorList>
    </citation>
    <scope>NUCLEOTIDE SEQUENCE [LARGE SCALE GENOMIC DNA]</scope>
    <source>
        <strain evidence="2">JA-Hopewell-2020-01-JO</strain>
        <tissue evidence="2">Whole body</tissue>
    </source>
</reference>
<feature type="region of interest" description="Disordered" evidence="1">
    <location>
        <begin position="52"/>
        <end position="106"/>
    </location>
</feature>
<dbReference type="AlphaFoldDB" id="A0ABD1EVN8"/>
<evidence type="ECO:0000313" key="2">
    <source>
        <dbReference type="EMBL" id="KAL1502643.1"/>
    </source>
</evidence>
<protein>
    <submittedName>
        <fullName evidence="2">Uncharacterized protein</fullName>
    </submittedName>
</protein>
<dbReference type="EMBL" id="JBDJPC010000005">
    <property type="protein sequence ID" value="KAL1502643.1"/>
    <property type="molecule type" value="Genomic_DNA"/>
</dbReference>
<evidence type="ECO:0000313" key="3">
    <source>
        <dbReference type="Proteomes" id="UP001566132"/>
    </source>
</evidence>
<feature type="compositionally biased region" description="Polar residues" evidence="1">
    <location>
        <begin position="65"/>
        <end position="78"/>
    </location>
</feature>
<comment type="caution">
    <text evidence="2">The sequence shown here is derived from an EMBL/GenBank/DDBJ whole genome shotgun (WGS) entry which is preliminary data.</text>
</comment>
<evidence type="ECO:0000256" key="1">
    <source>
        <dbReference type="SAM" id="MobiDB-lite"/>
    </source>
</evidence>
<gene>
    <name evidence="2" type="ORF">ABEB36_007757</name>
</gene>
<organism evidence="2 3">
    <name type="scientific">Hypothenemus hampei</name>
    <name type="common">Coffee berry borer</name>
    <dbReference type="NCBI Taxonomy" id="57062"/>
    <lineage>
        <taxon>Eukaryota</taxon>
        <taxon>Metazoa</taxon>
        <taxon>Ecdysozoa</taxon>
        <taxon>Arthropoda</taxon>
        <taxon>Hexapoda</taxon>
        <taxon>Insecta</taxon>
        <taxon>Pterygota</taxon>
        <taxon>Neoptera</taxon>
        <taxon>Endopterygota</taxon>
        <taxon>Coleoptera</taxon>
        <taxon>Polyphaga</taxon>
        <taxon>Cucujiformia</taxon>
        <taxon>Curculionidae</taxon>
        <taxon>Scolytinae</taxon>
        <taxon>Hypothenemus</taxon>
    </lineage>
</organism>
<sequence>MCIFVQLYKIRPCYQLSVGTIWNNNQQPTIEKPITENELKKDYIELEPVLDAEPVVENTGDDSVLNDSNERGNSFKSCNNNDDDLLDNYNLDSVSKEESSEEDPDKETVIIKKFYTTNSGRVKKPPTRWDV</sequence>
<accession>A0ABD1EVN8</accession>
<dbReference type="Proteomes" id="UP001566132">
    <property type="component" value="Unassembled WGS sequence"/>
</dbReference>
<name>A0ABD1EVN8_HYPHA</name>
<keyword evidence="3" id="KW-1185">Reference proteome</keyword>
<proteinExistence type="predicted"/>